<keyword evidence="3" id="KW-1185">Reference proteome</keyword>
<accession>A0A0D7BKC6</accession>
<keyword evidence="1" id="KW-0812">Transmembrane</keyword>
<sequence>MHIRHVHLESIQLLSTSHILMLYGGVAVFIVGRRCLLHDPVQCKTQALYLHFLNMTNSNNQRNATSFDAPAYGNVQNQGVELTASYSGVENWLSSPRRAHKVRVVTVPL</sequence>
<organism evidence="2 3">
    <name type="scientific">Cylindrobasidium torrendii FP15055 ss-10</name>
    <dbReference type="NCBI Taxonomy" id="1314674"/>
    <lineage>
        <taxon>Eukaryota</taxon>
        <taxon>Fungi</taxon>
        <taxon>Dikarya</taxon>
        <taxon>Basidiomycota</taxon>
        <taxon>Agaricomycotina</taxon>
        <taxon>Agaricomycetes</taxon>
        <taxon>Agaricomycetidae</taxon>
        <taxon>Agaricales</taxon>
        <taxon>Marasmiineae</taxon>
        <taxon>Physalacriaceae</taxon>
        <taxon>Cylindrobasidium</taxon>
    </lineage>
</organism>
<protein>
    <submittedName>
        <fullName evidence="2">Uncharacterized protein</fullName>
    </submittedName>
</protein>
<feature type="transmembrane region" description="Helical" evidence="1">
    <location>
        <begin position="12"/>
        <end position="32"/>
    </location>
</feature>
<dbReference type="Proteomes" id="UP000054007">
    <property type="component" value="Unassembled WGS sequence"/>
</dbReference>
<evidence type="ECO:0000313" key="2">
    <source>
        <dbReference type="EMBL" id="KIY70998.1"/>
    </source>
</evidence>
<reference evidence="2 3" key="1">
    <citation type="journal article" date="2015" name="Fungal Genet. Biol.">
        <title>Evolution of novel wood decay mechanisms in Agaricales revealed by the genome sequences of Fistulina hepatica and Cylindrobasidium torrendii.</title>
        <authorList>
            <person name="Floudas D."/>
            <person name="Held B.W."/>
            <person name="Riley R."/>
            <person name="Nagy L.G."/>
            <person name="Koehler G."/>
            <person name="Ransdell A.S."/>
            <person name="Younus H."/>
            <person name="Chow J."/>
            <person name="Chiniquy J."/>
            <person name="Lipzen A."/>
            <person name="Tritt A."/>
            <person name="Sun H."/>
            <person name="Haridas S."/>
            <person name="LaButti K."/>
            <person name="Ohm R.A."/>
            <person name="Kues U."/>
            <person name="Blanchette R.A."/>
            <person name="Grigoriev I.V."/>
            <person name="Minto R.E."/>
            <person name="Hibbett D.S."/>
        </authorList>
    </citation>
    <scope>NUCLEOTIDE SEQUENCE [LARGE SCALE GENOMIC DNA]</scope>
    <source>
        <strain evidence="2 3">FP15055 ss-10</strain>
    </source>
</reference>
<name>A0A0D7BKC6_9AGAR</name>
<keyword evidence="1" id="KW-0472">Membrane</keyword>
<evidence type="ECO:0000313" key="3">
    <source>
        <dbReference type="Proteomes" id="UP000054007"/>
    </source>
</evidence>
<dbReference type="EMBL" id="KN880460">
    <property type="protein sequence ID" value="KIY70998.1"/>
    <property type="molecule type" value="Genomic_DNA"/>
</dbReference>
<keyword evidence="1" id="KW-1133">Transmembrane helix</keyword>
<proteinExistence type="predicted"/>
<evidence type="ECO:0000256" key="1">
    <source>
        <dbReference type="SAM" id="Phobius"/>
    </source>
</evidence>
<gene>
    <name evidence="2" type="ORF">CYLTODRAFT_157592</name>
</gene>
<dbReference type="AlphaFoldDB" id="A0A0D7BKC6"/>